<evidence type="ECO:0000313" key="3">
    <source>
        <dbReference type="Proteomes" id="UP000676565"/>
    </source>
</evidence>
<name>A0ABS5BMD6_9BACT</name>
<sequence>MPSTRNPASLTPEERTRELARLLATGLVRLGSDLLAPASSPPSAPEESSESAANGLAVVPQKSVTVTGG</sequence>
<evidence type="ECO:0000256" key="1">
    <source>
        <dbReference type="SAM" id="MobiDB-lite"/>
    </source>
</evidence>
<dbReference type="Proteomes" id="UP000676565">
    <property type="component" value="Unassembled WGS sequence"/>
</dbReference>
<reference evidence="2 3" key="1">
    <citation type="submission" date="2021-04" db="EMBL/GenBank/DDBJ databases">
        <authorList>
            <person name="Ivanova A."/>
        </authorList>
    </citation>
    <scope>NUCLEOTIDE SEQUENCE [LARGE SCALE GENOMIC DNA]</scope>
    <source>
        <strain evidence="2 3">G18</strain>
    </source>
</reference>
<organism evidence="2 3">
    <name type="scientific">Gemmata palustris</name>
    <dbReference type="NCBI Taxonomy" id="2822762"/>
    <lineage>
        <taxon>Bacteria</taxon>
        <taxon>Pseudomonadati</taxon>
        <taxon>Planctomycetota</taxon>
        <taxon>Planctomycetia</taxon>
        <taxon>Gemmatales</taxon>
        <taxon>Gemmataceae</taxon>
        <taxon>Gemmata</taxon>
    </lineage>
</organism>
<evidence type="ECO:0000313" key="2">
    <source>
        <dbReference type="EMBL" id="MBP3954877.1"/>
    </source>
</evidence>
<dbReference type="RefSeq" id="WP_210652986.1">
    <property type="nucleotide sequence ID" value="NZ_JAGKQQ010000001.1"/>
</dbReference>
<feature type="region of interest" description="Disordered" evidence="1">
    <location>
        <begin position="33"/>
        <end position="69"/>
    </location>
</feature>
<proteinExistence type="predicted"/>
<protein>
    <submittedName>
        <fullName evidence="2">Uncharacterized protein</fullName>
    </submittedName>
</protein>
<keyword evidence="3" id="KW-1185">Reference proteome</keyword>
<dbReference type="EMBL" id="JAGKQQ010000001">
    <property type="protein sequence ID" value="MBP3954877.1"/>
    <property type="molecule type" value="Genomic_DNA"/>
</dbReference>
<comment type="caution">
    <text evidence="2">The sequence shown here is derived from an EMBL/GenBank/DDBJ whole genome shotgun (WGS) entry which is preliminary data.</text>
</comment>
<gene>
    <name evidence="2" type="ORF">J8F10_06220</name>
</gene>
<accession>A0ABS5BMD6</accession>